<organism evidence="1 2">
    <name type="scientific">Aspergillus novofumigatus (strain IBT 16806)</name>
    <dbReference type="NCBI Taxonomy" id="1392255"/>
    <lineage>
        <taxon>Eukaryota</taxon>
        <taxon>Fungi</taxon>
        <taxon>Dikarya</taxon>
        <taxon>Ascomycota</taxon>
        <taxon>Pezizomycotina</taxon>
        <taxon>Eurotiomycetes</taxon>
        <taxon>Eurotiomycetidae</taxon>
        <taxon>Eurotiales</taxon>
        <taxon>Aspergillaceae</taxon>
        <taxon>Aspergillus</taxon>
        <taxon>Aspergillus subgen. Fumigati</taxon>
    </lineage>
</organism>
<accession>A0A2I1CI23</accession>
<evidence type="ECO:0008006" key="3">
    <source>
        <dbReference type="Google" id="ProtNLM"/>
    </source>
</evidence>
<name>A0A2I1CI23_ASPN1</name>
<dbReference type="GeneID" id="36536925"/>
<dbReference type="EMBL" id="MSZS01000002">
    <property type="protein sequence ID" value="PKX97275.1"/>
    <property type="molecule type" value="Genomic_DNA"/>
</dbReference>
<dbReference type="PANTHER" id="PTHR36091:SF2">
    <property type="entry name" value="AMINOGLYCOSIDE PHOSPHOTRANSFERASE DOMAIN-CONTAINING PROTEIN"/>
    <property type="match status" value="1"/>
</dbReference>
<dbReference type="PANTHER" id="PTHR36091">
    <property type="entry name" value="ALTERED INHERITANCE OF MITOCHONDRIA PROTEIN 9, MITOCHONDRIAL"/>
    <property type="match status" value="1"/>
</dbReference>
<dbReference type="OMA" id="YPREALY"/>
<dbReference type="VEuPathDB" id="FungiDB:P174DRAFT_457961"/>
<proteinExistence type="predicted"/>
<evidence type="ECO:0000313" key="2">
    <source>
        <dbReference type="Proteomes" id="UP000234474"/>
    </source>
</evidence>
<dbReference type="GO" id="GO:0005739">
    <property type="term" value="C:mitochondrion"/>
    <property type="evidence" value="ECO:0007669"/>
    <property type="project" value="TreeGrafter"/>
</dbReference>
<gene>
    <name evidence="1" type="ORF">P174DRAFT_457961</name>
</gene>
<evidence type="ECO:0000313" key="1">
    <source>
        <dbReference type="EMBL" id="PKX97275.1"/>
    </source>
</evidence>
<dbReference type="InterPro" id="IPR051035">
    <property type="entry name" value="Mito_inheritance_9"/>
</dbReference>
<dbReference type="STRING" id="1392255.A0A2I1CI23"/>
<dbReference type="RefSeq" id="XP_024685870.1">
    <property type="nucleotide sequence ID" value="XM_024829599.1"/>
</dbReference>
<reference evidence="2" key="1">
    <citation type="journal article" date="2018" name="Proc. Natl. Acad. Sci. U.S.A.">
        <title>Linking secondary metabolites to gene clusters through genome sequencing of six diverse Aspergillus species.</title>
        <authorList>
            <person name="Kaerboelling I."/>
            <person name="Vesth T.C."/>
            <person name="Frisvad J.C."/>
            <person name="Nybo J.L."/>
            <person name="Theobald S."/>
            <person name="Kuo A."/>
            <person name="Bowyer P."/>
            <person name="Matsuda Y."/>
            <person name="Mondo S."/>
            <person name="Lyhne E.K."/>
            <person name="Kogle M.E."/>
            <person name="Clum A."/>
            <person name="Lipzen A."/>
            <person name="Salamov A."/>
            <person name="Ngan C.Y."/>
            <person name="Daum C."/>
            <person name="Chiniquy J."/>
            <person name="Barry K."/>
            <person name="LaButti K."/>
            <person name="Haridas S."/>
            <person name="Simmons B.A."/>
            <person name="Magnuson J.K."/>
            <person name="Mortensen U.H."/>
            <person name="Larsen T.O."/>
            <person name="Grigoriev I.V."/>
            <person name="Baker S.E."/>
            <person name="Andersen M.R."/>
        </authorList>
    </citation>
    <scope>NUCLEOTIDE SEQUENCE [LARGE SCALE GENOMIC DNA]</scope>
    <source>
        <strain evidence="2">IBT 16806</strain>
    </source>
</reference>
<keyword evidence="2" id="KW-1185">Reference proteome</keyword>
<sequence>MCCCGCVRREIPCRGPIFLDKNGRHVIARLPYPFTVPEHYTIASKAATLDYLRLHGIPTPEVYAWCSTKANPVGADEIWYTMTPKQQHKVMKQIIQWETQFMSLKFPAYRSLYYQKDIPTERKVPLQHLNGQFYVGLIAHYRWWHSERSILDINRGPWSSSTNLFPAIGEWELAWAKAYAKPRLPYECIYREIYGYHQLAALHILPLRLAASIPKDLTSYPFKRLIWKRLIYFLYAAFTRRLNEEHFNTKFDQSAILHQRLFESSSSPWEGDSISLKANMTRAIQSWSNLTSADSVGRGREACNTPSLTYSDRVVRDTPALDAQQKEADDAMDHMRNVLGVDEYKAAKAMAREIKAKMIQVAEMDEDRIAIQNHFPFDDFDEKS</sequence>
<dbReference type="OrthoDB" id="10003767at2759"/>
<dbReference type="AlphaFoldDB" id="A0A2I1CI23"/>
<comment type="caution">
    <text evidence="1">The sequence shown here is derived from an EMBL/GenBank/DDBJ whole genome shotgun (WGS) entry which is preliminary data.</text>
</comment>
<dbReference type="Proteomes" id="UP000234474">
    <property type="component" value="Unassembled WGS sequence"/>
</dbReference>
<protein>
    <recommendedName>
        <fullName evidence="3">Aminoglycoside phosphotransferase domain-containing protein</fullName>
    </recommendedName>
</protein>